<dbReference type="InterPro" id="IPR042086">
    <property type="entry name" value="MeTrfase_capping"/>
</dbReference>
<protein>
    <submittedName>
        <fullName evidence="5">Uncharacterized protein</fullName>
    </submittedName>
</protein>
<dbReference type="InterPro" id="IPR029063">
    <property type="entry name" value="SAM-dependent_MTases_sf"/>
</dbReference>
<keyword evidence="1" id="KW-0489">Methyltransferase</keyword>
<name>A0AAV8UF88_9ROSI</name>
<dbReference type="PANTHER" id="PTHR31009">
    <property type="entry name" value="S-ADENOSYL-L-METHIONINE:CARBOXYL METHYLTRANSFERASE FAMILY PROTEIN"/>
    <property type="match status" value="1"/>
</dbReference>
<gene>
    <name evidence="5" type="ORF">K2173_024848</name>
</gene>
<dbReference type="Gene3D" id="1.10.1200.270">
    <property type="entry name" value="Methyltransferase, alpha-helical capping domain"/>
    <property type="match status" value="1"/>
</dbReference>
<evidence type="ECO:0000313" key="5">
    <source>
        <dbReference type="EMBL" id="KAJ8900208.1"/>
    </source>
</evidence>
<dbReference type="InterPro" id="IPR005299">
    <property type="entry name" value="MeTrfase_7"/>
</dbReference>
<evidence type="ECO:0000256" key="2">
    <source>
        <dbReference type="ARBA" id="ARBA00022679"/>
    </source>
</evidence>
<dbReference type="GO" id="GO:0046872">
    <property type="term" value="F:metal ion binding"/>
    <property type="evidence" value="ECO:0007669"/>
    <property type="project" value="UniProtKB-KW"/>
</dbReference>
<proteinExistence type="predicted"/>
<accession>A0AAV8UF88</accession>
<sequence>MTSRIILIINKDREIDVVAKMPETYWMNGGDSNYSYVLNSTMQRDGSVTVKRMIEKVILDRLDVTHLLSNSNTFYVADLGCSVGPNCFISMQNVIEAVKRKYQMSKTEAYKVPEFQVFFNDTSFNDFNTLFTSLPSQKQYFAAGVPGSFHGRLFPESSLHFIHSAYALHWLSEIPKEVVDSNSAAWNKGRIHYAGANEQVGKAYSAQFAKDFEVFLNARAKELVVGGMMTLLVFGIADGISLSAFPAGFQFSFLGSSLMDMAKEGLVSEDMVDSFNLPLYTPCPREIGELVERNGSFSIERIEITPFGWTELSAHSCVLHLRAAFEGLSSKHFGSEVVDEWFARSNEKGRELSSQIESALKEATQIFIALIRK</sequence>
<reference evidence="5 6" key="1">
    <citation type="submission" date="2021-09" db="EMBL/GenBank/DDBJ databases">
        <title>Genomic insights and catalytic innovation underlie evolution of tropane alkaloids biosynthesis.</title>
        <authorList>
            <person name="Wang Y.-J."/>
            <person name="Tian T."/>
            <person name="Huang J.-P."/>
            <person name="Huang S.-X."/>
        </authorList>
    </citation>
    <scope>NUCLEOTIDE SEQUENCE [LARGE SCALE GENOMIC DNA]</scope>
    <source>
        <strain evidence="5">KIB-2018</strain>
        <tissue evidence="5">Leaf</tissue>
    </source>
</reference>
<dbReference type="Gene3D" id="3.40.50.150">
    <property type="entry name" value="Vaccinia Virus protein VP39"/>
    <property type="match status" value="1"/>
</dbReference>
<keyword evidence="6" id="KW-1185">Reference proteome</keyword>
<dbReference type="Pfam" id="PF03492">
    <property type="entry name" value="Methyltransf_7"/>
    <property type="match status" value="1"/>
</dbReference>
<dbReference type="Proteomes" id="UP001159364">
    <property type="component" value="Linkage Group LG08"/>
</dbReference>
<organism evidence="5 6">
    <name type="scientific">Erythroxylum novogranatense</name>
    <dbReference type="NCBI Taxonomy" id="1862640"/>
    <lineage>
        <taxon>Eukaryota</taxon>
        <taxon>Viridiplantae</taxon>
        <taxon>Streptophyta</taxon>
        <taxon>Embryophyta</taxon>
        <taxon>Tracheophyta</taxon>
        <taxon>Spermatophyta</taxon>
        <taxon>Magnoliopsida</taxon>
        <taxon>eudicotyledons</taxon>
        <taxon>Gunneridae</taxon>
        <taxon>Pentapetalae</taxon>
        <taxon>rosids</taxon>
        <taxon>fabids</taxon>
        <taxon>Malpighiales</taxon>
        <taxon>Erythroxylaceae</taxon>
        <taxon>Erythroxylum</taxon>
    </lineage>
</organism>
<comment type="caution">
    <text evidence="5">The sequence shown here is derived from an EMBL/GenBank/DDBJ whole genome shotgun (WGS) entry which is preliminary data.</text>
</comment>
<evidence type="ECO:0000256" key="4">
    <source>
        <dbReference type="ARBA" id="ARBA00022842"/>
    </source>
</evidence>
<evidence type="ECO:0000313" key="6">
    <source>
        <dbReference type="Proteomes" id="UP001159364"/>
    </source>
</evidence>
<dbReference type="EMBL" id="JAIWQS010000008">
    <property type="protein sequence ID" value="KAJ8900208.1"/>
    <property type="molecule type" value="Genomic_DNA"/>
</dbReference>
<keyword evidence="4" id="KW-0460">Magnesium</keyword>
<dbReference type="GO" id="GO:0008168">
    <property type="term" value="F:methyltransferase activity"/>
    <property type="evidence" value="ECO:0007669"/>
    <property type="project" value="UniProtKB-KW"/>
</dbReference>
<keyword evidence="2" id="KW-0808">Transferase</keyword>
<evidence type="ECO:0000256" key="3">
    <source>
        <dbReference type="ARBA" id="ARBA00022723"/>
    </source>
</evidence>
<keyword evidence="3" id="KW-0479">Metal-binding</keyword>
<evidence type="ECO:0000256" key="1">
    <source>
        <dbReference type="ARBA" id="ARBA00022603"/>
    </source>
</evidence>
<dbReference type="SUPFAM" id="SSF53335">
    <property type="entry name" value="S-adenosyl-L-methionine-dependent methyltransferases"/>
    <property type="match status" value="1"/>
</dbReference>
<dbReference type="GO" id="GO:0032259">
    <property type="term" value="P:methylation"/>
    <property type="evidence" value="ECO:0007669"/>
    <property type="project" value="UniProtKB-KW"/>
</dbReference>
<dbReference type="AlphaFoldDB" id="A0AAV8UF88"/>